<evidence type="ECO:0000313" key="3">
    <source>
        <dbReference type="EMBL" id="WOL15888.1"/>
    </source>
</evidence>
<feature type="transmembrane region" description="Helical" evidence="1">
    <location>
        <begin position="53"/>
        <end position="76"/>
    </location>
</feature>
<dbReference type="InterPro" id="IPR026960">
    <property type="entry name" value="RVT-Znf"/>
</dbReference>
<reference evidence="3 4" key="1">
    <citation type="submission" date="2023-10" db="EMBL/GenBank/DDBJ databases">
        <title>Chromosome-scale genome assembly provides insights into flower coloration mechanisms of Canna indica.</title>
        <authorList>
            <person name="Li C."/>
        </authorList>
    </citation>
    <scope>NUCLEOTIDE SEQUENCE [LARGE SCALE GENOMIC DNA]</scope>
    <source>
        <tissue evidence="3">Flower</tissue>
    </source>
</reference>
<keyword evidence="4" id="KW-1185">Reference proteome</keyword>
<dbReference type="AlphaFoldDB" id="A0AAQ3KVQ7"/>
<sequence>MRGGDEDQQSRLLLELRSLLLPARPSRAVTPAGFASFLLGASLAMVLGGSMTFLIGFFLLPWVIGLVLVLHLVGVVSNLSGLGRAILCRSAPLEPQEDVRVVQVLALEVGDEPKSKIASTRLRLCPEAISITNWLINRKRLLTKDSLLAHNAQIDPVCLLCDAEAESHDHLFNRCPYTVGGWRRFLALRRLPIIPIDFCPWLIVWQGRSIVKKRIYLLLMIWKWKIWHERNLRCFEHKARTSNVLAAEGDAFLNLLLGSV</sequence>
<name>A0AAQ3KVQ7_9LILI</name>
<protein>
    <recommendedName>
        <fullName evidence="2">Reverse transcriptase zinc-binding domain-containing protein</fullName>
    </recommendedName>
</protein>
<evidence type="ECO:0000313" key="4">
    <source>
        <dbReference type="Proteomes" id="UP001327560"/>
    </source>
</evidence>
<gene>
    <name evidence="3" type="ORF">Cni_G24669</name>
</gene>
<keyword evidence="1" id="KW-1133">Transmembrane helix</keyword>
<dbReference type="EMBL" id="CP136897">
    <property type="protein sequence ID" value="WOL15888.1"/>
    <property type="molecule type" value="Genomic_DNA"/>
</dbReference>
<proteinExistence type="predicted"/>
<evidence type="ECO:0000256" key="1">
    <source>
        <dbReference type="SAM" id="Phobius"/>
    </source>
</evidence>
<dbReference type="PANTHER" id="PTHR34781:SF2">
    <property type="entry name" value="TRANSMEMBRANE PROTEIN"/>
    <property type="match status" value="1"/>
</dbReference>
<keyword evidence="1" id="KW-0472">Membrane</keyword>
<dbReference type="PANTHER" id="PTHR34781">
    <property type="entry name" value="TRANSMEMBRANE PROTEIN"/>
    <property type="match status" value="1"/>
</dbReference>
<organism evidence="3 4">
    <name type="scientific">Canna indica</name>
    <name type="common">Indian-shot</name>
    <dbReference type="NCBI Taxonomy" id="4628"/>
    <lineage>
        <taxon>Eukaryota</taxon>
        <taxon>Viridiplantae</taxon>
        <taxon>Streptophyta</taxon>
        <taxon>Embryophyta</taxon>
        <taxon>Tracheophyta</taxon>
        <taxon>Spermatophyta</taxon>
        <taxon>Magnoliopsida</taxon>
        <taxon>Liliopsida</taxon>
        <taxon>Zingiberales</taxon>
        <taxon>Cannaceae</taxon>
        <taxon>Canna</taxon>
    </lineage>
</organism>
<dbReference type="Pfam" id="PF13966">
    <property type="entry name" value="zf-RVT"/>
    <property type="match status" value="1"/>
</dbReference>
<evidence type="ECO:0000259" key="2">
    <source>
        <dbReference type="Pfam" id="PF13966"/>
    </source>
</evidence>
<accession>A0AAQ3KVQ7</accession>
<dbReference type="Proteomes" id="UP001327560">
    <property type="component" value="Chromosome 8"/>
</dbReference>
<feature type="transmembrane region" description="Helical" evidence="1">
    <location>
        <begin position="28"/>
        <end position="47"/>
    </location>
</feature>
<keyword evidence="1" id="KW-0812">Transmembrane</keyword>
<feature type="domain" description="Reverse transcriptase zinc-binding" evidence="2">
    <location>
        <begin position="126"/>
        <end position="182"/>
    </location>
</feature>